<accession>A0AAV9ZVY8</accession>
<organism evidence="1 2">
    <name type="scientific">Favolaschia claudopus</name>
    <dbReference type="NCBI Taxonomy" id="2862362"/>
    <lineage>
        <taxon>Eukaryota</taxon>
        <taxon>Fungi</taxon>
        <taxon>Dikarya</taxon>
        <taxon>Basidiomycota</taxon>
        <taxon>Agaricomycotina</taxon>
        <taxon>Agaricomycetes</taxon>
        <taxon>Agaricomycetidae</taxon>
        <taxon>Agaricales</taxon>
        <taxon>Marasmiineae</taxon>
        <taxon>Mycenaceae</taxon>
        <taxon>Favolaschia</taxon>
    </lineage>
</organism>
<name>A0AAV9ZVY8_9AGAR</name>
<dbReference type="AlphaFoldDB" id="A0AAV9ZVY8"/>
<protein>
    <submittedName>
        <fullName evidence="1">Uncharacterized protein</fullName>
    </submittedName>
</protein>
<dbReference type="Proteomes" id="UP001362999">
    <property type="component" value="Unassembled WGS sequence"/>
</dbReference>
<reference evidence="1 2" key="1">
    <citation type="journal article" date="2024" name="J Genomics">
        <title>Draft genome sequencing and assembly of Favolaschia claudopus CIRM-BRFM 2984 isolated from oak limbs.</title>
        <authorList>
            <person name="Navarro D."/>
            <person name="Drula E."/>
            <person name="Chaduli D."/>
            <person name="Cazenave R."/>
            <person name="Ahrendt S."/>
            <person name="Wang J."/>
            <person name="Lipzen A."/>
            <person name="Daum C."/>
            <person name="Barry K."/>
            <person name="Grigoriev I.V."/>
            <person name="Favel A."/>
            <person name="Rosso M.N."/>
            <person name="Martin F."/>
        </authorList>
    </citation>
    <scope>NUCLEOTIDE SEQUENCE [LARGE SCALE GENOMIC DNA]</scope>
    <source>
        <strain evidence="1 2">CIRM-BRFM 2984</strain>
    </source>
</reference>
<evidence type="ECO:0000313" key="1">
    <source>
        <dbReference type="EMBL" id="KAK6992967.1"/>
    </source>
</evidence>
<dbReference type="EMBL" id="JAWWNJ010000105">
    <property type="protein sequence ID" value="KAK6992967.1"/>
    <property type="molecule type" value="Genomic_DNA"/>
</dbReference>
<keyword evidence="2" id="KW-1185">Reference proteome</keyword>
<comment type="caution">
    <text evidence="1">The sequence shown here is derived from an EMBL/GenBank/DDBJ whole genome shotgun (WGS) entry which is preliminary data.</text>
</comment>
<proteinExistence type="predicted"/>
<sequence length="372" mass="42216">MESRRNPLEIPELVDHCVSLLSGQGKLSRLDLLSSCLVARSWVQPSQYYLFHSPEDLSIRGSTSMSQLFDTLIENPHLIRYVRSLIISSTTVLDKMCRIPFTHLQRIAIHTDFEGLEQWEGEAQLQLQQIFSISGLRVLDLCGDFSFFHPCFKNLSPTIHHLSLTCDPWTEEDLGVPQASLSGLSLKSLDLCVSSDEECEIQLQSLDNALFYPFDISNLEALSVSQPFSIHWDSISKLAKQSLRVLNIFFDLPTPVDLSSFPNLTTLRLNNLTKPSCFSATLSSVPSPRTIRTIILGRSSFFEGSKATPLDSLLSSFECSFPPMIECETPYSSAKEHDELRSQFPILVSQNRFRVTYHSDHSNWWEEMVDRM</sequence>
<gene>
    <name evidence="1" type="ORF">R3P38DRAFT_3288689</name>
</gene>
<evidence type="ECO:0000313" key="2">
    <source>
        <dbReference type="Proteomes" id="UP001362999"/>
    </source>
</evidence>